<evidence type="ECO:0000259" key="1">
    <source>
        <dbReference type="Pfam" id="PF00534"/>
    </source>
</evidence>
<feature type="domain" description="Glycosyltransferase 2-like" evidence="2">
    <location>
        <begin position="6"/>
        <end position="107"/>
    </location>
</feature>
<organism evidence="4 5">
    <name type="scientific">Plastorhodobacter daqingensis</name>
    <dbReference type="NCBI Taxonomy" id="1387281"/>
    <lineage>
        <taxon>Bacteria</taxon>
        <taxon>Pseudomonadati</taxon>
        <taxon>Pseudomonadota</taxon>
        <taxon>Alphaproteobacteria</taxon>
        <taxon>Rhodobacterales</taxon>
        <taxon>Paracoccaceae</taxon>
        <taxon>Plastorhodobacter</taxon>
    </lineage>
</organism>
<dbReference type="Gene3D" id="3.40.50.2000">
    <property type="entry name" value="Glycogen Phosphorylase B"/>
    <property type="match status" value="2"/>
</dbReference>
<accession>A0ABW2UNH6</accession>
<dbReference type="SUPFAM" id="SSF53448">
    <property type="entry name" value="Nucleotide-diphospho-sugar transferases"/>
    <property type="match status" value="1"/>
</dbReference>
<dbReference type="Gene3D" id="3.90.550.10">
    <property type="entry name" value="Spore Coat Polysaccharide Biosynthesis Protein SpsA, Chain A"/>
    <property type="match status" value="1"/>
</dbReference>
<dbReference type="SUPFAM" id="SSF53756">
    <property type="entry name" value="UDP-Glycosyltransferase/glycogen phosphorylase"/>
    <property type="match status" value="1"/>
</dbReference>
<reference evidence="5" key="1">
    <citation type="journal article" date="2019" name="Int. J. Syst. Evol. Microbiol.">
        <title>The Global Catalogue of Microorganisms (GCM) 10K type strain sequencing project: providing services to taxonomists for standard genome sequencing and annotation.</title>
        <authorList>
            <consortium name="The Broad Institute Genomics Platform"/>
            <consortium name="The Broad Institute Genome Sequencing Center for Infectious Disease"/>
            <person name="Wu L."/>
            <person name="Ma J."/>
        </authorList>
    </citation>
    <scope>NUCLEOTIDE SEQUENCE [LARGE SCALE GENOMIC DNA]</scope>
    <source>
        <strain evidence="5">CGMCC 1.12750</strain>
    </source>
</reference>
<dbReference type="EMBL" id="JBHTFQ010000005">
    <property type="protein sequence ID" value="MFC7704797.1"/>
    <property type="molecule type" value="Genomic_DNA"/>
</dbReference>
<protein>
    <submittedName>
        <fullName evidence="4">Glycosyltransferase</fullName>
        <ecNumber evidence="4">2.4.-.-</ecNumber>
    </submittedName>
</protein>
<proteinExistence type="predicted"/>
<dbReference type="CDD" id="cd03801">
    <property type="entry name" value="GT4_PimA-like"/>
    <property type="match status" value="1"/>
</dbReference>
<evidence type="ECO:0000313" key="4">
    <source>
        <dbReference type="EMBL" id="MFC7704797.1"/>
    </source>
</evidence>
<evidence type="ECO:0000313" key="5">
    <source>
        <dbReference type="Proteomes" id="UP001596516"/>
    </source>
</evidence>
<dbReference type="GO" id="GO:0016757">
    <property type="term" value="F:glycosyltransferase activity"/>
    <property type="evidence" value="ECO:0007669"/>
    <property type="project" value="UniProtKB-KW"/>
</dbReference>
<dbReference type="Pfam" id="PF13439">
    <property type="entry name" value="Glyco_transf_4"/>
    <property type="match status" value="1"/>
</dbReference>
<keyword evidence="4" id="KW-0808">Transferase</keyword>
<dbReference type="Proteomes" id="UP001596516">
    <property type="component" value="Unassembled WGS sequence"/>
</dbReference>
<dbReference type="EC" id="2.4.-.-" evidence="4"/>
<feature type="domain" description="Glycosyl transferase family 1" evidence="1">
    <location>
        <begin position="677"/>
        <end position="832"/>
    </location>
</feature>
<dbReference type="PANTHER" id="PTHR12526">
    <property type="entry name" value="GLYCOSYLTRANSFERASE"/>
    <property type="match status" value="1"/>
</dbReference>
<dbReference type="Pfam" id="PF00535">
    <property type="entry name" value="Glycos_transf_2"/>
    <property type="match status" value="1"/>
</dbReference>
<sequence>MSGRVTVVVPVHGHPALLDDALGSVYREMESGVITRVIVVEDGCRFVETRRSLAAWQAILGDRLLVLHIANSGLSAARNRGIAAALRIDPELEAVFLLDADNLLAEGGAAVFRQMLESQPDSDWFYPEFDFFGQDGHYITERSPDLLFHAHINICEAGSLIRRRVFEAGVRFDETMRRGYEDWDFWLQAAQQGFRGAPAGQPMLLYRKRPVSMLSNSHDQDTSLRKYLEDKHRWLFSTPALLAREAELYPRYAILEGQGGALRLCTDPDRPRAITADGYEEMVYAHAADPFSHHAPAYLICLRDGVSDRLETQGLLRNVLWQFERRLTRAEGGPGFDLLFLDPGEDGLRITRDAGAPDRPADGVAISLAALESIMQSADHDWIRQIDFVPNPYGPSSWSLALEGMAPLDPTSAGATEILRNLLMQLARSRFRPACEQSWTWREIGGAAPRDMAVEIPRKSTGGGVVFPLLKAEGRRDIAFVVPIFDFGGVEKVAASLAREFAADGDRCHLIVASDRPIRRDGWTLDGFETVNWFPDPSAIDWTGPEYLGTAEPSWGNWHERADLIGLLAAMDVVINAHSGAFHKVADRLRRSGVVTIDHEHLVERSTYGRGYGPPLLALAYEYAYDLFLTCSQSLRIWLHANGIPAEKLLPVVNAPGYPLSAERQAEVLAARAARDPEAPLRLLFLGRLDPQKGVERLRAVFEALHLQDPGIRFTVAGQSIIGQPQAALSFPPGTRMPGPVRGAEALTALLAETDILVLPSYYEGLPLSVLEAQRCGVVVVATDAGAMEEAIEDGVTGFIVPQEGCVEAMVARIQALNTDRATLRTVSEAAARETRTWAQAMEPLRYWFELRAREPEG</sequence>
<dbReference type="InterPro" id="IPR029044">
    <property type="entry name" value="Nucleotide-diphossugar_trans"/>
</dbReference>
<dbReference type="CDD" id="cd00761">
    <property type="entry name" value="Glyco_tranf_GTA_type"/>
    <property type="match status" value="1"/>
</dbReference>
<keyword evidence="4" id="KW-0328">Glycosyltransferase</keyword>
<dbReference type="InterPro" id="IPR001173">
    <property type="entry name" value="Glyco_trans_2-like"/>
</dbReference>
<dbReference type="RefSeq" id="WP_377403490.1">
    <property type="nucleotide sequence ID" value="NZ_JBHTFQ010000005.1"/>
</dbReference>
<dbReference type="InterPro" id="IPR001296">
    <property type="entry name" value="Glyco_trans_1"/>
</dbReference>
<name>A0ABW2UNH6_9RHOB</name>
<comment type="caution">
    <text evidence="4">The sequence shown here is derived from an EMBL/GenBank/DDBJ whole genome shotgun (WGS) entry which is preliminary data.</text>
</comment>
<dbReference type="Pfam" id="PF00534">
    <property type="entry name" value="Glycos_transf_1"/>
    <property type="match status" value="1"/>
</dbReference>
<gene>
    <name evidence="4" type="ORF">ACFQXB_11385</name>
</gene>
<keyword evidence="5" id="KW-1185">Reference proteome</keyword>
<dbReference type="InterPro" id="IPR028098">
    <property type="entry name" value="Glyco_trans_4-like_N"/>
</dbReference>
<evidence type="ECO:0000259" key="3">
    <source>
        <dbReference type="Pfam" id="PF13439"/>
    </source>
</evidence>
<feature type="domain" description="Glycosyltransferase subfamily 4-like N-terminal" evidence="3">
    <location>
        <begin position="487"/>
        <end position="649"/>
    </location>
</feature>
<evidence type="ECO:0000259" key="2">
    <source>
        <dbReference type="Pfam" id="PF00535"/>
    </source>
</evidence>